<dbReference type="HOGENOM" id="CLU_1502522_0_0_7"/>
<sequence>MTAAAFADPGFLVAARVIAGDGSSATELVPIDASGAVGPARELPGIDDVALAPAGADRAAGVWNDGERFEVGWFDGQAAAVGAPVTIAARDAVKATQEHAIAVSNGRAVVALVEEGDRQLSLFHVDADGSVAVPRYGFAREPLGLSRLAAAPAGEGAALVWTTYAEPGSSRFVLGRAQR</sequence>
<dbReference type="KEGG" id="scu:SCE1572_45060"/>
<accession>S4Y6J4</accession>
<dbReference type="PATRIC" id="fig|1254432.3.peg.10187"/>
<dbReference type="EMBL" id="CP003969">
    <property type="protein sequence ID" value="AGP41047.1"/>
    <property type="molecule type" value="Genomic_DNA"/>
</dbReference>
<evidence type="ECO:0000313" key="2">
    <source>
        <dbReference type="Proteomes" id="UP000014803"/>
    </source>
</evidence>
<name>S4Y6J4_SORCE</name>
<evidence type="ECO:0000313" key="1">
    <source>
        <dbReference type="EMBL" id="AGP41047.1"/>
    </source>
</evidence>
<proteinExistence type="predicted"/>
<reference evidence="1 2" key="1">
    <citation type="journal article" date="2013" name="Sci. Rep.">
        <title>Extraordinary expansion of a Sorangium cellulosum genome from an alkaline milieu.</title>
        <authorList>
            <person name="Han K."/>
            <person name="Li Z.F."/>
            <person name="Peng R."/>
            <person name="Zhu L.P."/>
            <person name="Zhou T."/>
            <person name="Wang L.G."/>
            <person name="Li S.G."/>
            <person name="Zhang X.B."/>
            <person name="Hu W."/>
            <person name="Wu Z.H."/>
            <person name="Qin N."/>
            <person name="Li Y.Z."/>
        </authorList>
    </citation>
    <scope>NUCLEOTIDE SEQUENCE [LARGE SCALE GENOMIC DNA]</scope>
    <source>
        <strain evidence="1 2">So0157-2</strain>
    </source>
</reference>
<gene>
    <name evidence="1" type="ORF">SCE1572_45060</name>
</gene>
<dbReference type="Proteomes" id="UP000014803">
    <property type="component" value="Chromosome"/>
</dbReference>
<organism evidence="1 2">
    <name type="scientific">Sorangium cellulosum So0157-2</name>
    <dbReference type="NCBI Taxonomy" id="1254432"/>
    <lineage>
        <taxon>Bacteria</taxon>
        <taxon>Pseudomonadati</taxon>
        <taxon>Myxococcota</taxon>
        <taxon>Polyangia</taxon>
        <taxon>Polyangiales</taxon>
        <taxon>Polyangiaceae</taxon>
        <taxon>Sorangium</taxon>
    </lineage>
</organism>
<dbReference type="AlphaFoldDB" id="S4Y6J4"/>
<protein>
    <submittedName>
        <fullName evidence="1">Uncharacterized protein</fullName>
    </submittedName>
</protein>
<dbReference type="RefSeq" id="WP_020740861.1">
    <property type="nucleotide sequence ID" value="NC_021658.1"/>
</dbReference>